<proteinExistence type="predicted"/>
<gene>
    <name evidence="1" type="ORF">GSONMT00052326001</name>
</gene>
<reference evidence="1" key="1">
    <citation type="journal article" date="2014" name="Nat. Commun.">
        <title>The rainbow trout genome provides novel insights into evolution after whole-genome duplication in vertebrates.</title>
        <authorList>
            <person name="Berthelot C."/>
            <person name="Brunet F."/>
            <person name="Chalopin D."/>
            <person name="Juanchich A."/>
            <person name="Bernard M."/>
            <person name="Noel B."/>
            <person name="Bento P."/>
            <person name="Da Silva C."/>
            <person name="Labadie K."/>
            <person name="Alberti A."/>
            <person name="Aury J.M."/>
            <person name="Louis A."/>
            <person name="Dehais P."/>
            <person name="Bardou P."/>
            <person name="Montfort J."/>
            <person name="Klopp C."/>
            <person name="Cabau C."/>
            <person name="Gaspin C."/>
            <person name="Thorgaard G.H."/>
            <person name="Boussaha M."/>
            <person name="Quillet E."/>
            <person name="Guyomard R."/>
            <person name="Galiana D."/>
            <person name="Bobe J."/>
            <person name="Volff J.N."/>
            <person name="Genet C."/>
            <person name="Wincker P."/>
            <person name="Jaillon O."/>
            <person name="Roest Crollius H."/>
            <person name="Guiguen Y."/>
        </authorList>
    </citation>
    <scope>NUCLEOTIDE SEQUENCE [LARGE SCALE GENOMIC DNA]</scope>
</reference>
<dbReference type="EMBL" id="FR905221">
    <property type="protein sequence ID" value="CDQ77315.1"/>
    <property type="molecule type" value="Genomic_DNA"/>
</dbReference>
<name>A0A060XKB1_ONCMY</name>
<protein>
    <submittedName>
        <fullName evidence="1">Uncharacterized protein</fullName>
    </submittedName>
</protein>
<dbReference type="PaxDb" id="8022-A0A060XKB1"/>
<dbReference type="STRING" id="8022.A0A060XKB1"/>
<dbReference type="AlphaFoldDB" id="A0A060XKB1"/>
<dbReference type="Proteomes" id="UP000193380">
    <property type="component" value="Unassembled WGS sequence"/>
</dbReference>
<evidence type="ECO:0000313" key="2">
    <source>
        <dbReference type="Proteomes" id="UP000193380"/>
    </source>
</evidence>
<evidence type="ECO:0000313" key="1">
    <source>
        <dbReference type="EMBL" id="CDQ77315.1"/>
    </source>
</evidence>
<organism evidence="1 2">
    <name type="scientific">Oncorhynchus mykiss</name>
    <name type="common">Rainbow trout</name>
    <name type="synonym">Salmo gairdneri</name>
    <dbReference type="NCBI Taxonomy" id="8022"/>
    <lineage>
        <taxon>Eukaryota</taxon>
        <taxon>Metazoa</taxon>
        <taxon>Chordata</taxon>
        <taxon>Craniata</taxon>
        <taxon>Vertebrata</taxon>
        <taxon>Euteleostomi</taxon>
        <taxon>Actinopterygii</taxon>
        <taxon>Neopterygii</taxon>
        <taxon>Teleostei</taxon>
        <taxon>Protacanthopterygii</taxon>
        <taxon>Salmoniformes</taxon>
        <taxon>Salmonidae</taxon>
        <taxon>Salmoninae</taxon>
        <taxon>Oncorhynchus</taxon>
    </lineage>
</organism>
<sequence>MTVEIKAPRAKTGGSVDAAAPRTLDLKDIWNVDPLQQGQALVAAGKKRKKQQKRADKIATKLSDSLTTAMNFAFSDI</sequence>
<reference evidence="1" key="2">
    <citation type="submission" date="2014-03" db="EMBL/GenBank/DDBJ databases">
        <authorList>
            <person name="Genoscope - CEA"/>
        </authorList>
    </citation>
    <scope>NUCLEOTIDE SEQUENCE</scope>
</reference>
<accession>A0A060XKB1</accession>